<gene>
    <name evidence="2" type="ORF">GXP69_16155</name>
</gene>
<reference evidence="2 3" key="1">
    <citation type="submission" date="2020-02" db="EMBL/GenBank/DDBJ databases">
        <authorList>
            <person name="Kim M.K."/>
        </authorList>
    </citation>
    <scope>NUCLEOTIDE SEQUENCE [LARGE SCALE GENOMIC DNA]</scope>
    <source>
        <strain evidence="2 3">BT327</strain>
    </source>
</reference>
<dbReference type="EMBL" id="JAAGWD010000008">
    <property type="protein sequence ID" value="NEM99234.1"/>
    <property type="molecule type" value="Genomic_DNA"/>
</dbReference>
<keyword evidence="1" id="KW-1133">Transmembrane helix</keyword>
<sequence length="77" mass="9065">MEIWMPYITTTVVLGTFILYMALLAFILTWIYHDAELRGINGWLITVLTFFTGTIAGTFLWLVLRPKLRPQLVRNYR</sequence>
<evidence type="ECO:0000313" key="3">
    <source>
        <dbReference type="Proteomes" id="UP000474777"/>
    </source>
</evidence>
<keyword evidence="3" id="KW-1185">Reference proteome</keyword>
<accession>A0A6B3M093</accession>
<comment type="caution">
    <text evidence="2">The sequence shown here is derived from an EMBL/GenBank/DDBJ whole genome shotgun (WGS) entry which is preliminary data.</text>
</comment>
<feature type="transmembrane region" description="Helical" evidence="1">
    <location>
        <begin position="43"/>
        <end position="64"/>
    </location>
</feature>
<dbReference type="Proteomes" id="UP000474777">
    <property type="component" value="Unassembled WGS sequence"/>
</dbReference>
<name>A0A6B3M093_9BACT</name>
<evidence type="ECO:0008006" key="4">
    <source>
        <dbReference type="Google" id="ProtNLM"/>
    </source>
</evidence>
<dbReference type="AlphaFoldDB" id="A0A6B3M093"/>
<proteinExistence type="predicted"/>
<dbReference type="RefSeq" id="WP_163916407.1">
    <property type="nucleotide sequence ID" value="NZ_JAAGWD010000008.1"/>
</dbReference>
<keyword evidence="1" id="KW-0812">Transmembrane</keyword>
<organism evidence="2 3">
    <name type="scientific">Pontibacter burrus</name>
    <dbReference type="NCBI Taxonomy" id="2704466"/>
    <lineage>
        <taxon>Bacteria</taxon>
        <taxon>Pseudomonadati</taxon>
        <taxon>Bacteroidota</taxon>
        <taxon>Cytophagia</taxon>
        <taxon>Cytophagales</taxon>
        <taxon>Hymenobacteraceae</taxon>
        <taxon>Pontibacter</taxon>
    </lineage>
</organism>
<feature type="transmembrane region" description="Helical" evidence="1">
    <location>
        <begin position="12"/>
        <end position="31"/>
    </location>
</feature>
<evidence type="ECO:0000256" key="1">
    <source>
        <dbReference type="SAM" id="Phobius"/>
    </source>
</evidence>
<evidence type="ECO:0000313" key="2">
    <source>
        <dbReference type="EMBL" id="NEM99234.1"/>
    </source>
</evidence>
<keyword evidence="1" id="KW-0472">Membrane</keyword>
<protein>
    <recommendedName>
        <fullName evidence="4">Cardiolipin synthase N-terminal domain-containing protein</fullName>
    </recommendedName>
</protein>